<evidence type="ECO:0000256" key="3">
    <source>
        <dbReference type="ARBA" id="ARBA00022840"/>
    </source>
</evidence>
<dbReference type="InterPro" id="IPR010016">
    <property type="entry name" value="PxpB"/>
</dbReference>
<evidence type="ECO:0000256" key="2">
    <source>
        <dbReference type="ARBA" id="ARBA00022801"/>
    </source>
</evidence>
<dbReference type="SMART" id="SM00796">
    <property type="entry name" value="AHS1"/>
    <property type="match status" value="1"/>
</dbReference>
<proteinExistence type="predicted"/>
<keyword evidence="3" id="KW-0067">ATP-binding</keyword>
<dbReference type="RefSeq" id="WP_092794174.1">
    <property type="nucleotide sequence ID" value="NZ_FOPC01000017.1"/>
</dbReference>
<keyword evidence="1" id="KW-0547">Nucleotide-binding</keyword>
<dbReference type="PANTHER" id="PTHR34698:SF2">
    <property type="entry name" value="5-OXOPROLINASE SUBUNIT B"/>
    <property type="match status" value="1"/>
</dbReference>
<organism evidence="6 7">
    <name type="scientific">Algoriphagus hitonicola</name>
    <dbReference type="NCBI Taxonomy" id="435880"/>
    <lineage>
        <taxon>Bacteria</taxon>
        <taxon>Pseudomonadati</taxon>
        <taxon>Bacteroidota</taxon>
        <taxon>Cytophagia</taxon>
        <taxon>Cytophagales</taxon>
        <taxon>Cyclobacteriaceae</taxon>
        <taxon>Algoriphagus</taxon>
    </lineage>
</organism>
<dbReference type="NCBIfam" id="TIGR00370">
    <property type="entry name" value="5-oxoprolinase subunit PxpB"/>
    <property type="match status" value="1"/>
</dbReference>
<dbReference type="PANTHER" id="PTHR34698">
    <property type="entry name" value="5-OXOPROLINASE SUBUNIT B"/>
    <property type="match status" value="1"/>
</dbReference>
<accession>A0A1I2XB13</accession>
<dbReference type="GO" id="GO:0005524">
    <property type="term" value="F:ATP binding"/>
    <property type="evidence" value="ECO:0007669"/>
    <property type="project" value="UniProtKB-KW"/>
</dbReference>
<keyword evidence="2" id="KW-0378">Hydrolase</keyword>
<dbReference type="Pfam" id="PF02682">
    <property type="entry name" value="CT_C_D"/>
    <property type="match status" value="1"/>
</dbReference>
<dbReference type="EMBL" id="FOPC01000017">
    <property type="protein sequence ID" value="SFH10675.1"/>
    <property type="molecule type" value="Genomic_DNA"/>
</dbReference>
<sequence>MVALIPSIRTISPRLTELFWDVPVSDELLEMKIYILSEISKNFAPSIEDIRSGFKTISIQWKERYGNFGFEEFLANLSLKPTSLDTKTWEIPVCYDLEFGFDLDRLAKLKPITIEEFIHLHSSPTYRIHFIGFLPGFPYLSGLDPKLTTPRKSQPDRAIPSGSVAIGGNQTGIYPQQSPGGWHVIGRTPIRVFNSKASPPVFFEMGDQIKFKPISKEEFEGLKNFNPLQLS</sequence>
<dbReference type="GO" id="GO:0016787">
    <property type="term" value="F:hydrolase activity"/>
    <property type="evidence" value="ECO:0007669"/>
    <property type="project" value="UniProtKB-KW"/>
</dbReference>
<feature type="region of interest" description="Disordered" evidence="4">
    <location>
        <begin position="150"/>
        <end position="170"/>
    </location>
</feature>
<dbReference type="AlphaFoldDB" id="A0A1I2XB13"/>
<keyword evidence="7" id="KW-1185">Reference proteome</keyword>
<dbReference type="Proteomes" id="UP000199642">
    <property type="component" value="Unassembled WGS sequence"/>
</dbReference>
<protein>
    <submittedName>
        <fullName evidence="6">Sensor histidine kinase inhibitor, KipI family</fullName>
    </submittedName>
</protein>
<dbReference type="InterPro" id="IPR029000">
    <property type="entry name" value="Cyclophilin-like_dom_sf"/>
</dbReference>
<evidence type="ECO:0000259" key="5">
    <source>
        <dbReference type="SMART" id="SM00796"/>
    </source>
</evidence>
<reference evidence="7" key="1">
    <citation type="submission" date="2016-10" db="EMBL/GenBank/DDBJ databases">
        <authorList>
            <person name="Varghese N."/>
            <person name="Submissions S."/>
        </authorList>
    </citation>
    <scope>NUCLEOTIDE SEQUENCE [LARGE SCALE GENOMIC DNA]</scope>
    <source>
        <strain evidence="7">DSM 19315</strain>
    </source>
</reference>
<evidence type="ECO:0000313" key="7">
    <source>
        <dbReference type="Proteomes" id="UP000199642"/>
    </source>
</evidence>
<dbReference type="Gene3D" id="2.40.100.10">
    <property type="entry name" value="Cyclophilin-like"/>
    <property type="match status" value="1"/>
</dbReference>
<gene>
    <name evidence="6" type="ORF">SAMN04487988_11759</name>
</gene>
<feature type="domain" description="Carboxyltransferase" evidence="5">
    <location>
        <begin position="1"/>
        <end position="203"/>
    </location>
</feature>
<dbReference type="OrthoDB" id="9778567at2"/>
<evidence type="ECO:0000256" key="4">
    <source>
        <dbReference type="SAM" id="MobiDB-lite"/>
    </source>
</evidence>
<evidence type="ECO:0000256" key="1">
    <source>
        <dbReference type="ARBA" id="ARBA00022741"/>
    </source>
</evidence>
<dbReference type="InterPro" id="IPR003833">
    <property type="entry name" value="CT_C_D"/>
</dbReference>
<dbReference type="STRING" id="435880.SAMN04487988_11759"/>
<dbReference type="SUPFAM" id="SSF50891">
    <property type="entry name" value="Cyclophilin-like"/>
    <property type="match status" value="1"/>
</dbReference>
<name>A0A1I2XB13_9BACT</name>
<evidence type="ECO:0000313" key="6">
    <source>
        <dbReference type="EMBL" id="SFH10675.1"/>
    </source>
</evidence>